<evidence type="ECO:0000313" key="2">
    <source>
        <dbReference type="EMBL" id="KAG5275736.1"/>
    </source>
</evidence>
<feature type="region of interest" description="Disordered" evidence="1">
    <location>
        <begin position="191"/>
        <end position="321"/>
    </location>
</feature>
<feature type="region of interest" description="Disordered" evidence="1">
    <location>
        <begin position="403"/>
        <end position="587"/>
    </location>
</feature>
<feature type="region of interest" description="Disordered" evidence="1">
    <location>
        <begin position="132"/>
        <end position="151"/>
    </location>
</feature>
<feature type="compositionally biased region" description="Polar residues" evidence="1">
    <location>
        <begin position="220"/>
        <end position="229"/>
    </location>
</feature>
<feature type="region of interest" description="Disordered" evidence="1">
    <location>
        <begin position="709"/>
        <end position="739"/>
    </location>
</feature>
<feature type="compositionally biased region" description="Polar residues" evidence="1">
    <location>
        <begin position="502"/>
        <end position="515"/>
    </location>
</feature>
<feature type="compositionally biased region" description="Polar residues" evidence="1">
    <location>
        <begin position="285"/>
        <end position="294"/>
    </location>
</feature>
<dbReference type="AlphaFoldDB" id="A0AAV6GQB9"/>
<feature type="region of interest" description="Disordered" evidence="1">
    <location>
        <begin position="755"/>
        <end position="902"/>
    </location>
</feature>
<feature type="compositionally biased region" description="Low complexity" evidence="1">
    <location>
        <begin position="575"/>
        <end position="584"/>
    </location>
</feature>
<feature type="compositionally biased region" description="Polar residues" evidence="1">
    <location>
        <begin position="543"/>
        <end position="553"/>
    </location>
</feature>
<feature type="compositionally biased region" description="Basic and acidic residues" evidence="1">
    <location>
        <begin position="403"/>
        <end position="415"/>
    </location>
</feature>
<feature type="compositionally biased region" description="Basic and acidic residues" evidence="1">
    <location>
        <begin position="763"/>
        <end position="778"/>
    </location>
</feature>
<feature type="compositionally biased region" description="Polar residues" evidence="1">
    <location>
        <begin position="240"/>
        <end position="254"/>
    </location>
</feature>
<feature type="compositionally biased region" description="Low complexity" evidence="1">
    <location>
        <begin position="266"/>
        <end position="277"/>
    </location>
</feature>
<feature type="compositionally biased region" description="Basic and acidic residues" evidence="1">
    <location>
        <begin position="300"/>
        <end position="311"/>
    </location>
</feature>
<feature type="compositionally biased region" description="Basic and acidic residues" evidence="1">
    <location>
        <begin position="945"/>
        <end position="955"/>
    </location>
</feature>
<dbReference type="Proteomes" id="UP000823561">
    <property type="component" value="Chromosome 9"/>
</dbReference>
<sequence length="979" mass="109276">MDPEVLAQYKKNADTFRQRIDDICEKYATVEDPGFDLCLETMTFKTRKGTMPAESLEANTRLDSLQDFAEKNVKTLKDLNNTEDKLVFDDDEDEEVQDNDYALERGMESNPGQSLFEASHVSCSLLSLPEEQDPELERTFSSQSEGPSLQDLYPSMLSQIRGACQRQQVSEVANSLRRKYHRQRWKAKRLNPGQSFINSSGVSGSMTSFAHRPLNRKTPKASTEAPTHSHQPRAREAGSGQRSSPWKSVTSQGAAEQRPVLVMDFSTPPSSGPSSPSDTCPELDTTYTVRTSPSFPHASHHSEQQVRKQEPKVGSFHPNVVGTHASQPFTVLYDARNQTQVCPSPKRRNYEASLSSPSKVNSVLNSPSYRHHNRPVLIEDSPPRQQGVHSSPRHFAYAQHGLQETHDSSPHRREALWTSPTRSHPKTHCPTSPQQPSPKPEVPRCSLSGLAEAMPSPRSRVGGADHNPGCSVSMGSYSPHKRMFLSREAPRGSPSKSSPGKQSTIRTPYSTTAPKPSSLPRHPEIFTSPSHRHHQNRDLQENFKPSPSHSPALQTRRRSFSGPRDAEHGPAGRLSSSSSSSSSSIPHVNQQFRQLYHQHVCQGSSRSLSHHGPLCCLCEQSAEGRSPSSRASPATTPASTTHSWLAALSLTPVRRRRLKSDRNPLLKHLLKGQQVYNPLVERQHWQEQQERRYAADDCYDAASVLSEMSDESQSPVLDQGAQTSSSGSRHHHAAGSSSSSYSLATLAVLGLAPSHPRLSKRRSQSEPHESPSFKRFRESAQALSPSKPCCYPQHHQSTQVHSPSKPRGYPQHHQSTQAYSPSKRHGYPQHHQSAQAYSPSKRHGYPQHHQSAQVYSPSKRHGYPQQHHHHHKQQQQWGGGNSNSDEMMASTERGLSEEQRTRSRALLLQCPSPRFLRAAMRLVKSGRSRARPSLGTRPHASSWRRQQDQMMHDTEAGMSEEAWNESGLSHSVSRRRLLC</sequence>
<reference evidence="2" key="1">
    <citation type="submission" date="2020-10" db="EMBL/GenBank/DDBJ databases">
        <title>Chromosome-scale genome assembly of the Allis shad, Alosa alosa.</title>
        <authorList>
            <person name="Margot Z."/>
            <person name="Christophe K."/>
            <person name="Cabau C."/>
            <person name="Louis A."/>
            <person name="Berthelot C."/>
            <person name="Parey E."/>
            <person name="Roest Crollius H."/>
            <person name="Montfort J."/>
            <person name="Robinson-Rechavi M."/>
            <person name="Bucao C."/>
            <person name="Bouchez O."/>
            <person name="Gislard M."/>
            <person name="Lluch J."/>
            <person name="Milhes M."/>
            <person name="Lampietro C."/>
            <person name="Lopez Roques C."/>
            <person name="Donnadieu C."/>
            <person name="Braasch I."/>
            <person name="Desvignes T."/>
            <person name="Postlethwait J."/>
            <person name="Bobe J."/>
            <person name="Guiguen Y."/>
        </authorList>
    </citation>
    <scope>NUCLEOTIDE SEQUENCE</scope>
    <source>
        <strain evidence="2">M-15738</strain>
        <tissue evidence="2">Blood</tissue>
    </source>
</reference>
<proteinExistence type="predicted"/>
<keyword evidence="3" id="KW-1185">Reference proteome</keyword>
<feature type="compositionally biased region" description="Polar residues" evidence="1">
    <location>
        <begin position="711"/>
        <end position="723"/>
    </location>
</feature>
<feature type="region of interest" description="Disordered" evidence="1">
    <location>
        <begin position="926"/>
        <end position="979"/>
    </location>
</feature>
<name>A0AAV6GQB9_9TELE</name>
<feature type="compositionally biased region" description="Polar residues" evidence="1">
    <location>
        <begin position="352"/>
        <end position="368"/>
    </location>
</feature>
<organism evidence="2 3">
    <name type="scientific">Alosa alosa</name>
    <name type="common">allis shad</name>
    <dbReference type="NCBI Taxonomy" id="278164"/>
    <lineage>
        <taxon>Eukaryota</taxon>
        <taxon>Metazoa</taxon>
        <taxon>Chordata</taxon>
        <taxon>Craniata</taxon>
        <taxon>Vertebrata</taxon>
        <taxon>Euteleostomi</taxon>
        <taxon>Actinopterygii</taxon>
        <taxon>Neopterygii</taxon>
        <taxon>Teleostei</taxon>
        <taxon>Clupei</taxon>
        <taxon>Clupeiformes</taxon>
        <taxon>Clupeoidei</taxon>
        <taxon>Clupeidae</taxon>
        <taxon>Alosa</taxon>
    </lineage>
</organism>
<feature type="region of interest" description="Disordered" evidence="1">
    <location>
        <begin position="342"/>
        <end position="368"/>
    </location>
</feature>
<dbReference type="EMBL" id="JADWDJ010000009">
    <property type="protein sequence ID" value="KAG5275736.1"/>
    <property type="molecule type" value="Genomic_DNA"/>
</dbReference>
<evidence type="ECO:0000313" key="3">
    <source>
        <dbReference type="Proteomes" id="UP000823561"/>
    </source>
</evidence>
<gene>
    <name evidence="2" type="ORF">AALO_G00123980</name>
</gene>
<comment type="caution">
    <text evidence="2">The sequence shown here is derived from an EMBL/GenBank/DDBJ whole genome shotgun (WGS) entry which is preliminary data.</text>
</comment>
<feature type="compositionally biased region" description="Basic residues" evidence="1">
    <location>
        <begin position="858"/>
        <end position="873"/>
    </location>
</feature>
<protein>
    <submittedName>
        <fullName evidence="2">Uncharacterized protein</fullName>
    </submittedName>
</protein>
<accession>A0AAV6GQB9</accession>
<evidence type="ECO:0000256" key="1">
    <source>
        <dbReference type="SAM" id="MobiDB-lite"/>
    </source>
</evidence>
<feature type="compositionally biased region" description="Low complexity" evidence="1">
    <location>
        <begin position="492"/>
        <end position="501"/>
    </location>
</feature>
<feature type="compositionally biased region" description="Polar residues" evidence="1">
    <location>
        <begin position="192"/>
        <end position="208"/>
    </location>
</feature>